<evidence type="ECO:0000313" key="1">
    <source>
        <dbReference type="EMBL" id="ADG93504.1"/>
    </source>
</evidence>
<dbReference type="STRING" id="572480.Arnit_1850"/>
<sequence>MISKNKKYFTLFGMLCATVDRKISSIYSLIHSLMSIDMPKIVNLLISRQLKPAKLYSTNKIK</sequence>
<protein>
    <submittedName>
        <fullName evidence="1">Uncharacterized protein</fullName>
    </submittedName>
</protein>
<accession>D5V1S0</accession>
<dbReference type="HOGENOM" id="CLU_200207_0_0_7"/>
<dbReference type="OrthoDB" id="5349019at2"/>
<evidence type="ECO:0000313" key="2">
    <source>
        <dbReference type="Proteomes" id="UP000000939"/>
    </source>
</evidence>
<dbReference type="EMBL" id="CP001999">
    <property type="protein sequence ID" value="ADG93504.1"/>
    <property type="molecule type" value="Genomic_DNA"/>
</dbReference>
<dbReference type="Proteomes" id="UP000000939">
    <property type="component" value="Chromosome"/>
</dbReference>
<gene>
    <name evidence="1" type="ordered locus">Arnit_1850</name>
</gene>
<dbReference type="KEGG" id="ant:Arnit_1850"/>
<organism evidence="1 2">
    <name type="scientific">Arcobacter nitrofigilis (strain ATCC 33309 / DSM 7299 / CCUG 15893 / LMG 7604 / NCTC 12251 / CI)</name>
    <name type="common">Campylobacter nitrofigilis</name>
    <dbReference type="NCBI Taxonomy" id="572480"/>
    <lineage>
        <taxon>Bacteria</taxon>
        <taxon>Pseudomonadati</taxon>
        <taxon>Campylobacterota</taxon>
        <taxon>Epsilonproteobacteria</taxon>
        <taxon>Campylobacterales</taxon>
        <taxon>Arcobacteraceae</taxon>
        <taxon>Arcobacter</taxon>
    </lineage>
</organism>
<reference evidence="1 2" key="1">
    <citation type="journal article" date="2010" name="Stand. Genomic Sci.">
        <title>Complete genome sequence of Arcobacter nitrofigilis type strain (CI).</title>
        <authorList>
            <person name="Pati A."/>
            <person name="Gronow S."/>
            <person name="Lapidus A."/>
            <person name="Copeland A."/>
            <person name="Glavina Del Rio T."/>
            <person name="Nolan M."/>
            <person name="Lucas S."/>
            <person name="Tice H."/>
            <person name="Cheng J.F."/>
            <person name="Han C."/>
            <person name="Chertkov O."/>
            <person name="Bruce D."/>
            <person name="Tapia R."/>
            <person name="Goodwin L."/>
            <person name="Pitluck S."/>
            <person name="Liolios K."/>
            <person name="Ivanova N."/>
            <person name="Mavromatis K."/>
            <person name="Chen A."/>
            <person name="Palaniappan K."/>
            <person name="Land M."/>
            <person name="Hauser L."/>
            <person name="Chang Y.J."/>
            <person name="Jeffries C.D."/>
            <person name="Detter J.C."/>
            <person name="Rohde M."/>
            <person name="Goker M."/>
            <person name="Bristow J."/>
            <person name="Eisen J.A."/>
            <person name="Markowitz V."/>
            <person name="Hugenholtz P."/>
            <person name="Klenk H.P."/>
            <person name="Kyrpides N.C."/>
        </authorList>
    </citation>
    <scope>NUCLEOTIDE SEQUENCE [LARGE SCALE GENOMIC DNA]</scope>
    <source>
        <strain evidence="2">ATCC 33309 / DSM 7299 / CCUG 15893 / LMG 7604 / NCTC 12251 / CI</strain>
    </source>
</reference>
<proteinExistence type="predicted"/>
<keyword evidence="2" id="KW-1185">Reference proteome</keyword>
<dbReference type="AlphaFoldDB" id="D5V1S0"/>
<dbReference type="RefSeq" id="WP_013135649.1">
    <property type="nucleotide sequence ID" value="NC_014166.1"/>
</dbReference>
<name>D5V1S0_ARCNC</name>